<dbReference type="AlphaFoldDB" id="A0A0F9EMS8"/>
<reference evidence="1" key="1">
    <citation type="journal article" date="2015" name="Nature">
        <title>Complex archaea that bridge the gap between prokaryotes and eukaryotes.</title>
        <authorList>
            <person name="Spang A."/>
            <person name="Saw J.H."/>
            <person name="Jorgensen S.L."/>
            <person name="Zaremba-Niedzwiedzka K."/>
            <person name="Martijn J."/>
            <person name="Lind A.E."/>
            <person name="van Eijk R."/>
            <person name="Schleper C."/>
            <person name="Guy L."/>
            <person name="Ettema T.J."/>
        </authorList>
    </citation>
    <scope>NUCLEOTIDE SEQUENCE</scope>
</reference>
<organism evidence="1">
    <name type="scientific">marine sediment metagenome</name>
    <dbReference type="NCBI Taxonomy" id="412755"/>
    <lineage>
        <taxon>unclassified sequences</taxon>
        <taxon>metagenomes</taxon>
        <taxon>ecological metagenomes</taxon>
    </lineage>
</organism>
<name>A0A0F9EMS8_9ZZZZ</name>
<accession>A0A0F9EMS8</accession>
<proteinExistence type="predicted"/>
<evidence type="ECO:0000313" key="1">
    <source>
        <dbReference type="EMBL" id="KKL75398.1"/>
    </source>
</evidence>
<protein>
    <submittedName>
        <fullName evidence="1">Uncharacterized protein</fullName>
    </submittedName>
</protein>
<comment type="caution">
    <text evidence="1">The sequence shown here is derived from an EMBL/GenBank/DDBJ whole genome shotgun (WGS) entry which is preliminary data.</text>
</comment>
<sequence length="45" mass="5263">MLYGLKTYMNLSGKKSDSSVKKDKISLYIKHITKSKNDWQVKQTQ</sequence>
<gene>
    <name evidence="1" type="ORF">LCGC14_2055270</name>
</gene>
<dbReference type="EMBL" id="LAZR01024360">
    <property type="protein sequence ID" value="KKL75398.1"/>
    <property type="molecule type" value="Genomic_DNA"/>
</dbReference>